<dbReference type="InterPro" id="IPR021109">
    <property type="entry name" value="Peptidase_aspartic_dom_sf"/>
</dbReference>
<sequence>MGSLTRLIVFLSIFAAITLKSNSQYLLPITKHEPTNQFYTTFNIGSPTKSPVNLLLDLGTNLTWLNCRKLKSLSSLRLVTCQSSTCKSIPGNGCDGKSCLYKQPNPLGQNPVVTGRVVQDRASISTTDGGKFLSQVSVPRFTFSCAGEKTLEGLPPPVAGVLALSPGSSSFTKQVTSAFNVIPKFSLCLPSSGTGRFYIAGIHYFIPPFNDSSSSIPMTLTPIRGTDSGDYLILVQSIYVGGTPLKLNPDLNGGAKLSTVVHYTVLQTDIYNALAQSFTLKAKAMGISKVPSVAPFKHCFDARTAGKNLTGPNVPVIEIGLPGRIGEVKWGFYGANTVVKVKETVMCLAFIDGGEKPEDLVVIGTHQLQDHMLEFDFSRTVLAFNKSTNIYSIPLSIGSSTSSEEFVLDLNGAAPLLQNCATAARSTTYHPIKCGSTRCNYANPNFPCPNNVITKKRTVCRSSDDARLFRDTVPLLYTFNGVYTMDSEKSSSLTLTCSDGAPTLKQRTVGLANTHLSIPSQLISMYKLPQKMALCLPSTEGSKTYSGDLWIGKGEYYYLPYLKDVSKIFSSTPLIASDKSGEYLIDVKSIQIGGKTVPILYGTTKISTLAPYTVLQTSIYKALLTAFTENAKIAIAPAVKPFGACFHSNGGRGEPVIDLMLRGGAKWRIYGPNSLVKVNKNVVCLGFVDGGVKPKNPIVIGLVLD</sequence>
<dbReference type="InterPro" id="IPR001461">
    <property type="entry name" value="Aspartic_peptidase_A1"/>
</dbReference>
<dbReference type="GO" id="GO:0004190">
    <property type="term" value="F:aspartic-type endopeptidase activity"/>
    <property type="evidence" value="ECO:0007669"/>
    <property type="project" value="InterPro"/>
</dbReference>
<dbReference type="Pfam" id="PF14543">
    <property type="entry name" value="TAXi_N"/>
    <property type="match status" value="2"/>
</dbReference>
<reference evidence="5" key="1">
    <citation type="submission" date="2021-01" db="EMBL/GenBank/DDBJ databases">
        <authorList>
            <person name="Bezrukov I."/>
        </authorList>
    </citation>
    <scope>NUCLEOTIDE SEQUENCE</scope>
</reference>
<dbReference type="SUPFAM" id="SSF50630">
    <property type="entry name" value="Acid proteases"/>
    <property type="match status" value="2"/>
</dbReference>
<dbReference type="InterPro" id="IPR032861">
    <property type="entry name" value="TAXi_N"/>
</dbReference>
<evidence type="ECO:0000313" key="6">
    <source>
        <dbReference type="Proteomes" id="UP000682877"/>
    </source>
</evidence>
<evidence type="ECO:0000313" key="5">
    <source>
        <dbReference type="EMBL" id="CAE6109743.1"/>
    </source>
</evidence>
<evidence type="ECO:0000259" key="4">
    <source>
        <dbReference type="PROSITE" id="PS51767"/>
    </source>
</evidence>
<evidence type="ECO:0000256" key="1">
    <source>
        <dbReference type="ARBA" id="ARBA00007447"/>
    </source>
</evidence>
<accession>A0A8S2AQL5</accession>
<proteinExistence type="inferred from homology"/>
<dbReference type="EMBL" id="LR999456">
    <property type="protein sequence ID" value="CAE6109743.1"/>
    <property type="molecule type" value="Genomic_DNA"/>
</dbReference>
<dbReference type="PANTHER" id="PTHR47965">
    <property type="entry name" value="ASPARTYL PROTEASE-RELATED"/>
    <property type="match status" value="1"/>
</dbReference>
<dbReference type="Pfam" id="PF14541">
    <property type="entry name" value="TAXi_C"/>
    <property type="match status" value="2"/>
</dbReference>
<protein>
    <recommendedName>
        <fullName evidence="4">Peptidase A1 domain-containing protein</fullName>
    </recommendedName>
</protein>
<dbReference type="PROSITE" id="PS51767">
    <property type="entry name" value="PEPTIDASE_A1"/>
    <property type="match status" value="1"/>
</dbReference>
<dbReference type="GO" id="GO:0006508">
    <property type="term" value="P:proteolysis"/>
    <property type="evidence" value="ECO:0007669"/>
    <property type="project" value="UniProtKB-KW"/>
</dbReference>
<keyword evidence="2" id="KW-0645">Protease</keyword>
<organism evidence="5 6">
    <name type="scientific">Arabidopsis arenosa</name>
    <name type="common">Sand rock-cress</name>
    <name type="synonym">Cardaminopsis arenosa</name>
    <dbReference type="NCBI Taxonomy" id="38785"/>
    <lineage>
        <taxon>Eukaryota</taxon>
        <taxon>Viridiplantae</taxon>
        <taxon>Streptophyta</taxon>
        <taxon>Embryophyta</taxon>
        <taxon>Tracheophyta</taxon>
        <taxon>Spermatophyta</taxon>
        <taxon>Magnoliopsida</taxon>
        <taxon>eudicotyledons</taxon>
        <taxon>Gunneridae</taxon>
        <taxon>Pentapetalae</taxon>
        <taxon>rosids</taxon>
        <taxon>malvids</taxon>
        <taxon>Brassicales</taxon>
        <taxon>Brassicaceae</taxon>
        <taxon>Camelineae</taxon>
        <taxon>Arabidopsis</taxon>
    </lineage>
</organism>
<evidence type="ECO:0000256" key="2">
    <source>
        <dbReference type="ARBA" id="ARBA00022670"/>
    </source>
</evidence>
<evidence type="ECO:0000256" key="3">
    <source>
        <dbReference type="SAM" id="SignalP"/>
    </source>
</evidence>
<feature type="domain" description="Peptidase A1" evidence="4">
    <location>
        <begin position="38"/>
        <end position="385"/>
    </location>
</feature>
<keyword evidence="3" id="KW-0732">Signal</keyword>
<feature type="signal peptide" evidence="3">
    <location>
        <begin position="1"/>
        <end position="23"/>
    </location>
</feature>
<dbReference type="Gene3D" id="2.40.70.10">
    <property type="entry name" value="Acid Proteases"/>
    <property type="match status" value="4"/>
</dbReference>
<dbReference type="AlphaFoldDB" id="A0A8S2AQL5"/>
<dbReference type="Proteomes" id="UP000682877">
    <property type="component" value="Chromosome 6"/>
</dbReference>
<comment type="similarity">
    <text evidence="1">Belongs to the peptidase A1 family.</text>
</comment>
<gene>
    <name evidence="5" type="ORF">AARE701A_LOCUS15625</name>
</gene>
<dbReference type="InterPro" id="IPR032799">
    <property type="entry name" value="TAXi_C"/>
</dbReference>
<keyword evidence="2" id="KW-0378">Hydrolase</keyword>
<feature type="chain" id="PRO_5035784759" description="Peptidase A1 domain-containing protein" evidence="3">
    <location>
        <begin position="24"/>
        <end position="705"/>
    </location>
</feature>
<name>A0A8S2AQL5_ARAAE</name>
<dbReference type="PANTHER" id="PTHR47965:SF52">
    <property type="entry name" value="EUKARYOTIC ASPARTYL PROTEASE FAMILY PROTEIN"/>
    <property type="match status" value="1"/>
</dbReference>
<dbReference type="InterPro" id="IPR033121">
    <property type="entry name" value="PEPTIDASE_A1"/>
</dbReference>
<keyword evidence="6" id="KW-1185">Reference proteome</keyword>